<name>A0A2S9YNY5_9BACT</name>
<reference evidence="2 3" key="1">
    <citation type="submission" date="2018-03" db="EMBL/GenBank/DDBJ databases">
        <title>Draft Genome Sequences of the Obligatory Marine Myxobacteria Enhygromyxa salina SWB007.</title>
        <authorList>
            <person name="Poehlein A."/>
            <person name="Moghaddam J.A."/>
            <person name="Harms H."/>
            <person name="Alanjari M."/>
            <person name="Koenig G.M."/>
            <person name="Daniel R."/>
            <person name="Schaeberle T.F."/>
        </authorList>
    </citation>
    <scope>NUCLEOTIDE SEQUENCE [LARGE SCALE GENOMIC DNA]</scope>
    <source>
        <strain evidence="2 3">SWB007</strain>
    </source>
</reference>
<accession>A0A2S9YNY5</accession>
<sequence length="421" mass="44655">MKRMTPRISALLLGAWLCACSTEDGADTSGDELGDEDEPELGDTPLPACEAAMFGLTQIEAELRLPDPDLDYVIELYRGDAPDLSGESPLPGGTAVQRWVREVGAKLGRVEAGVLIDDLAIEQALELAALEQGEARKLILLDVVATLREVGLLDVRARLAMVSDALPDPQRDPALFHAEWDWAWCVWTGSFAGLAGAADASANEDWEATIEGAFTTGSAGIIGDEQVWAADELATKSAKQVIEKGSFGVVQRRLVALAERARADADPLAAREALGLLALIKDRILGRNTPAVELITTMLSGPPAEIDADLIEHELAIVFAKRARKYCDEAVLAGSLGSAEGVKGVDEGIVYTRIVLPVMSDLLADAGFDADAHMQDWAAYREAVLSDDGALSSSLSEGLCSWNCELQAALGIAACTDSADE</sequence>
<comment type="caution">
    <text evidence="2">The sequence shown here is derived from an EMBL/GenBank/DDBJ whole genome shotgun (WGS) entry which is preliminary data.</text>
</comment>
<evidence type="ECO:0000313" key="3">
    <source>
        <dbReference type="Proteomes" id="UP000238823"/>
    </source>
</evidence>
<evidence type="ECO:0000256" key="1">
    <source>
        <dbReference type="SAM" id="SignalP"/>
    </source>
</evidence>
<dbReference type="AlphaFoldDB" id="A0A2S9YNY5"/>
<proteinExistence type="predicted"/>
<dbReference type="PROSITE" id="PS51257">
    <property type="entry name" value="PROKAR_LIPOPROTEIN"/>
    <property type="match status" value="1"/>
</dbReference>
<evidence type="ECO:0000313" key="2">
    <source>
        <dbReference type="EMBL" id="PRQ06788.1"/>
    </source>
</evidence>
<gene>
    <name evidence="2" type="ORF">ENSA7_35130</name>
</gene>
<dbReference type="EMBL" id="PVNL01000068">
    <property type="protein sequence ID" value="PRQ06788.1"/>
    <property type="molecule type" value="Genomic_DNA"/>
</dbReference>
<organism evidence="2 3">
    <name type="scientific">Enhygromyxa salina</name>
    <dbReference type="NCBI Taxonomy" id="215803"/>
    <lineage>
        <taxon>Bacteria</taxon>
        <taxon>Pseudomonadati</taxon>
        <taxon>Myxococcota</taxon>
        <taxon>Polyangia</taxon>
        <taxon>Nannocystales</taxon>
        <taxon>Nannocystaceae</taxon>
        <taxon>Enhygromyxa</taxon>
    </lineage>
</organism>
<feature type="chain" id="PRO_5015393918" evidence="1">
    <location>
        <begin position="27"/>
        <end position="421"/>
    </location>
</feature>
<protein>
    <submittedName>
        <fullName evidence="2">Uncharacterized protein</fullName>
    </submittedName>
</protein>
<dbReference type="Proteomes" id="UP000238823">
    <property type="component" value="Unassembled WGS sequence"/>
</dbReference>
<feature type="signal peptide" evidence="1">
    <location>
        <begin position="1"/>
        <end position="26"/>
    </location>
</feature>
<keyword evidence="1" id="KW-0732">Signal</keyword>